<dbReference type="EMBL" id="JAKKPZ010000001">
    <property type="protein sequence ID" value="KAI1728291.1"/>
    <property type="molecule type" value="Genomic_DNA"/>
</dbReference>
<feature type="compositionally biased region" description="Basic residues" evidence="1">
    <location>
        <begin position="13"/>
        <end position="23"/>
    </location>
</feature>
<feature type="compositionally biased region" description="Low complexity" evidence="1">
    <location>
        <begin position="1"/>
        <end position="12"/>
    </location>
</feature>
<feature type="region of interest" description="Disordered" evidence="1">
    <location>
        <begin position="1"/>
        <end position="42"/>
    </location>
</feature>
<dbReference type="GO" id="GO:0060271">
    <property type="term" value="P:cilium assembly"/>
    <property type="evidence" value="ECO:0007669"/>
    <property type="project" value="InterPro"/>
</dbReference>
<feature type="compositionally biased region" description="Basic and acidic residues" evidence="1">
    <location>
        <begin position="181"/>
        <end position="194"/>
    </location>
</feature>
<name>A0AAD4NF01_9BILA</name>
<dbReference type="GO" id="GO:0005814">
    <property type="term" value="C:centriole"/>
    <property type="evidence" value="ECO:0007669"/>
    <property type="project" value="TreeGrafter"/>
</dbReference>
<accession>A0AAD4NF01</accession>
<reference evidence="3" key="1">
    <citation type="submission" date="2022-01" db="EMBL/GenBank/DDBJ databases">
        <title>Genome Sequence Resource for Two Populations of Ditylenchus destructor, the Migratory Endoparasitic Phytonematode.</title>
        <authorList>
            <person name="Zhang H."/>
            <person name="Lin R."/>
            <person name="Xie B."/>
        </authorList>
    </citation>
    <scope>NUCLEOTIDE SEQUENCE</scope>
    <source>
        <strain evidence="3">BazhouSP</strain>
    </source>
</reference>
<feature type="region of interest" description="Disordered" evidence="1">
    <location>
        <begin position="734"/>
        <end position="826"/>
    </location>
</feature>
<dbReference type="InterPro" id="IPR006594">
    <property type="entry name" value="LisH"/>
</dbReference>
<feature type="compositionally biased region" description="Basic and acidic residues" evidence="1">
    <location>
        <begin position="30"/>
        <end position="41"/>
    </location>
</feature>
<dbReference type="AlphaFoldDB" id="A0AAD4NF01"/>
<protein>
    <submittedName>
        <fullName evidence="3">LisH domain-containing protein ARMC9</fullName>
    </submittedName>
</protein>
<feature type="region of interest" description="Disordered" evidence="1">
    <location>
        <begin position="1014"/>
        <end position="1034"/>
    </location>
</feature>
<feature type="compositionally biased region" description="Basic and acidic residues" evidence="1">
    <location>
        <begin position="233"/>
        <end position="242"/>
    </location>
</feature>
<dbReference type="Pfam" id="PF21050">
    <property type="entry name" value="ARMC9_ARM"/>
    <property type="match status" value="1"/>
</dbReference>
<dbReference type="InterPro" id="IPR048959">
    <property type="entry name" value="ARMC9_ARM_dom"/>
</dbReference>
<organism evidence="3 4">
    <name type="scientific">Ditylenchus destructor</name>
    <dbReference type="NCBI Taxonomy" id="166010"/>
    <lineage>
        <taxon>Eukaryota</taxon>
        <taxon>Metazoa</taxon>
        <taxon>Ecdysozoa</taxon>
        <taxon>Nematoda</taxon>
        <taxon>Chromadorea</taxon>
        <taxon>Rhabditida</taxon>
        <taxon>Tylenchina</taxon>
        <taxon>Tylenchomorpha</taxon>
        <taxon>Sphaerularioidea</taxon>
        <taxon>Anguinidae</taxon>
        <taxon>Anguininae</taxon>
        <taxon>Ditylenchus</taxon>
    </lineage>
</organism>
<feature type="compositionally biased region" description="Polar residues" evidence="1">
    <location>
        <begin position="264"/>
        <end position="276"/>
    </location>
</feature>
<dbReference type="InterPro" id="IPR016024">
    <property type="entry name" value="ARM-type_fold"/>
</dbReference>
<evidence type="ECO:0000313" key="3">
    <source>
        <dbReference type="EMBL" id="KAI1728291.1"/>
    </source>
</evidence>
<feature type="compositionally biased region" description="Basic and acidic residues" evidence="1">
    <location>
        <begin position="203"/>
        <end position="215"/>
    </location>
</feature>
<feature type="compositionally biased region" description="Polar residues" evidence="1">
    <location>
        <begin position="1022"/>
        <end position="1034"/>
    </location>
</feature>
<feature type="compositionally biased region" description="Polar residues" evidence="1">
    <location>
        <begin position="776"/>
        <end position="785"/>
    </location>
</feature>
<dbReference type="PROSITE" id="PS50896">
    <property type="entry name" value="LISH"/>
    <property type="match status" value="1"/>
</dbReference>
<dbReference type="GO" id="GO:0036064">
    <property type="term" value="C:ciliary basal body"/>
    <property type="evidence" value="ECO:0007669"/>
    <property type="project" value="InterPro"/>
</dbReference>
<dbReference type="PANTHER" id="PTHR14881:SF4">
    <property type="entry name" value="LISH DOMAIN-CONTAINING PROTEIN ARMC9"/>
    <property type="match status" value="1"/>
</dbReference>
<dbReference type="InterPro" id="IPR040369">
    <property type="entry name" value="ARMC9"/>
</dbReference>
<feature type="compositionally biased region" description="Low complexity" evidence="1">
    <location>
        <begin position="243"/>
        <end position="253"/>
    </location>
</feature>
<evidence type="ECO:0000313" key="4">
    <source>
        <dbReference type="Proteomes" id="UP001201812"/>
    </source>
</evidence>
<feature type="compositionally biased region" description="Polar residues" evidence="1">
    <location>
        <begin position="798"/>
        <end position="825"/>
    </location>
</feature>
<evidence type="ECO:0000259" key="2">
    <source>
        <dbReference type="Pfam" id="PF21050"/>
    </source>
</evidence>
<feature type="domain" description="LisH" evidence="2">
    <location>
        <begin position="547"/>
        <end position="663"/>
    </location>
</feature>
<sequence length="1034" mass="114578">MTATSSSSTSQKKSAKQKQRPKHSSIIANDESKSVKSKDASSDINAEIAEAVNQYLVRAGFTTSASALQDECKRRRIPISDLINDMTAAFDFDASHSDAEADGQLLELLHKAQSKSRINNEQSLDSSEINKDYHNLQKDYHRVVDIASQLINCLEQLSKGNPIPPHLLASISKRLSGSTEAKSKQYRKMEENHEPLSSPVPDRAGHNTSKNDKKNKPLGRKAITARFPNTKGSSDDLHHIESSEPSLLNSSDSMGNILIPADPSHSSGKTRQHIQTISPGNVVSITTAIGATNAKIATGSAFHKSQNNNFKTFLTASAADVPISNSSLAINVTNLKNTHRALNLHPTHKYTNSTLSRQHKIKSDTPEDNDTMDYPLEIPSPLSPVAENLNYTKISNHLVMNPTTRSSTLLLQALRQQLTRAASLDVSDSYLQRFASKDILSLRNRKNSVVATILTQTEPAPETKEELGRLLNTIASFKTGRKYLLSIGQGKEMLYQVALALRTKRLIGFAADHSLAALQKLSIRSVVQKELILSGMIEWLLLTYLDGAIQTAGGVISSNQRPTNFGMEYGIALLMNLCLNNVVSQSTVIRYKDQLLTLLSQLLTSKNIQTIPYITGTLYCLLGAHSRIRQAARERDLETILTNQMSKAPNLEVQREIGVVLGVLRGELEYDRKKRTAEDEDEEYEDYLEAEIDSTDTLIPCLNELFGEALLRRKYSNSKVTDSEPVPQGVLKSLKEVEEESVPGTVPTRRAALSVPAPSGRSRRSPLPPTKRRTPTHSNSATNQQQRRRQPNHKHISQKSAPNNASRTNIHNSNGPNLGPRQQTIADFGNEEPFPLRMVRFQEQGLNRSNSMMSHTTFVLENSKRIPLLVPCGFKEAVVTYALKGINKREANSTECIVINERSHASSVPAEPTPTMSNIKVGASSSVISKSTPKSSRKHHLLRAHRAVIHRQPWKDVDINNEEYDIYLTEASKEEEKTDTDLPSFVLDAESKMAHTRIPQDADKHEYASIFGSRPKVIRTPDNYNQSVDTAPQN</sequence>
<feature type="compositionally biased region" description="Basic residues" evidence="1">
    <location>
        <begin position="786"/>
        <end position="797"/>
    </location>
</feature>
<gene>
    <name evidence="3" type="ORF">DdX_00459</name>
</gene>
<dbReference type="GO" id="GO:0097542">
    <property type="term" value="C:ciliary tip"/>
    <property type="evidence" value="ECO:0007669"/>
    <property type="project" value="TreeGrafter"/>
</dbReference>
<feature type="region of interest" description="Disordered" evidence="1">
    <location>
        <begin position="174"/>
        <end position="276"/>
    </location>
</feature>
<evidence type="ECO:0000256" key="1">
    <source>
        <dbReference type="SAM" id="MobiDB-lite"/>
    </source>
</evidence>
<dbReference type="PANTHER" id="PTHR14881">
    <property type="entry name" value="LISH DOMAIN-CONTAINING PROTEIN ARMC9"/>
    <property type="match status" value="1"/>
</dbReference>
<dbReference type="SUPFAM" id="SSF48371">
    <property type="entry name" value="ARM repeat"/>
    <property type="match status" value="1"/>
</dbReference>
<keyword evidence="4" id="KW-1185">Reference proteome</keyword>
<proteinExistence type="predicted"/>
<dbReference type="Proteomes" id="UP001201812">
    <property type="component" value="Unassembled WGS sequence"/>
</dbReference>
<comment type="caution">
    <text evidence="3">The sequence shown here is derived from an EMBL/GenBank/DDBJ whole genome shotgun (WGS) entry which is preliminary data.</text>
</comment>